<proteinExistence type="predicted"/>
<dbReference type="InterPro" id="IPR026254">
    <property type="entry name" value="RNF31-like"/>
</dbReference>
<dbReference type="InterPro" id="IPR016135">
    <property type="entry name" value="UBQ-conjugating_enzyme/RWD"/>
</dbReference>
<reference evidence="8" key="2">
    <citation type="submission" date="2004-02" db="EMBL/GenBank/DDBJ databases">
        <authorList>
            <consortium name="Genoscope"/>
            <consortium name="Whitehead Institute Centre for Genome Research"/>
        </authorList>
    </citation>
    <scope>NUCLEOTIDE SEQUENCE</scope>
</reference>
<dbReference type="GO" id="GO:0070530">
    <property type="term" value="F:K63-linked polyubiquitin modification-dependent protein binding"/>
    <property type="evidence" value="ECO:0007669"/>
    <property type="project" value="TreeGrafter"/>
</dbReference>
<dbReference type="GO" id="GO:0097039">
    <property type="term" value="P:protein linear polyubiquitination"/>
    <property type="evidence" value="ECO:0007669"/>
    <property type="project" value="TreeGrafter"/>
</dbReference>
<dbReference type="SUPFAM" id="SSF57850">
    <property type="entry name" value="RING/U-box"/>
    <property type="match status" value="2"/>
</dbReference>
<evidence type="ECO:0000259" key="7">
    <source>
        <dbReference type="PROSITE" id="PS51322"/>
    </source>
</evidence>
<dbReference type="Gene3D" id="3.10.110.10">
    <property type="entry name" value="Ubiquitin Conjugating Enzyme"/>
    <property type="match status" value="1"/>
</dbReference>
<evidence type="ECO:0000256" key="1">
    <source>
        <dbReference type="ARBA" id="ARBA00022723"/>
    </source>
</evidence>
<evidence type="ECO:0000256" key="2">
    <source>
        <dbReference type="ARBA" id="ARBA00022771"/>
    </source>
</evidence>
<dbReference type="Gene3D" id="3.30.40.10">
    <property type="entry name" value="Zinc/RING finger domain, C3HC4 (zinc finger)"/>
    <property type="match status" value="1"/>
</dbReference>
<reference evidence="8" key="1">
    <citation type="journal article" date="2004" name="Nature">
        <title>Genome duplication in the teleost fish Tetraodon nigroviridis reveals the early vertebrate proto-karyotype.</title>
        <authorList>
            <person name="Jaillon O."/>
            <person name="Aury J.-M."/>
            <person name="Brunet F."/>
            <person name="Petit J.-L."/>
            <person name="Stange-Thomann N."/>
            <person name="Mauceli E."/>
            <person name="Bouneau L."/>
            <person name="Fischer C."/>
            <person name="Ozouf-Costaz C."/>
            <person name="Bernot A."/>
            <person name="Nicaud S."/>
            <person name="Jaffe D."/>
            <person name="Fisher S."/>
            <person name="Lutfalla G."/>
            <person name="Dossat C."/>
            <person name="Segurens B."/>
            <person name="Dasilva C."/>
            <person name="Salanoubat M."/>
            <person name="Levy M."/>
            <person name="Boudet N."/>
            <person name="Castellano S."/>
            <person name="Anthouard V."/>
            <person name="Jubin C."/>
            <person name="Castelli V."/>
            <person name="Katinka M."/>
            <person name="Vacherie B."/>
            <person name="Biemont C."/>
            <person name="Skalli Z."/>
            <person name="Cattolico L."/>
            <person name="Poulain J."/>
            <person name="De Berardinis V."/>
            <person name="Cruaud C."/>
            <person name="Duprat S."/>
            <person name="Brottier P."/>
            <person name="Coutanceau J.-P."/>
            <person name="Gouzy J."/>
            <person name="Parra G."/>
            <person name="Lardier G."/>
            <person name="Chapple C."/>
            <person name="McKernan K.J."/>
            <person name="McEwan P."/>
            <person name="Bosak S."/>
            <person name="Kellis M."/>
            <person name="Volff J.-N."/>
            <person name="Guigo R."/>
            <person name="Zody M.C."/>
            <person name="Mesirov J."/>
            <person name="Lindblad-Toh K."/>
            <person name="Birren B."/>
            <person name="Nusbaum C."/>
            <person name="Kahn D."/>
            <person name="Robinson-Rechavi M."/>
            <person name="Laudet V."/>
            <person name="Schachter V."/>
            <person name="Quetier F."/>
            <person name="Saurin W."/>
            <person name="Scarpelli C."/>
            <person name="Wincker P."/>
            <person name="Lander E.S."/>
            <person name="Weissenbach J."/>
            <person name="Roest Crollius H."/>
        </authorList>
    </citation>
    <scope>NUCLEOTIDE SEQUENCE [LARGE SCALE GENOMIC DNA]</scope>
</reference>
<dbReference type="InterPro" id="IPR001841">
    <property type="entry name" value="Znf_RING"/>
</dbReference>
<evidence type="ECO:0000313" key="8">
    <source>
        <dbReference type="EMBL" id="CAF90282.1"/>
    </source>
</evidence>
<name>Q4TA00_TETNG</name>
<dbReference type="KEGG" id="tng:GSTEN00004508G001"/>
<dbReference type="GO" id="GO:0061630">
    <property type="term" value="F:ubiquitin protein ligase activity"/>
    <property type="evidence" value="ECO:0007669"/>
    <property type="project" value="TreeGrafter"/>
</dbReference>
<organism evidence="8">
    <name type="scientific">Tetraodon nigroviridis</name>
    <name type="common">Spotted green pufferfish</name>
    <name type="synonym">Chelonodon nigroviridis</name>
    <dbReference type="NCBI Taxonomy" id="99883"/>
    <lineage>
        <taxon>Eukaryota</taxon>
        <taxon>Metazoa</taxon>
        <taxon>Chordata</taxon>
        <taxon>Craniata</taxon>
        <taxon>Vertebrata</taxon>
        <taxon>Euteleostomi</taxon>
        <taxon>Actinopterygii</taxon>
        <taxon>Neopterygii</taxon>
        <taxon>Teleostei</taxon>
        <taxon>Neoteleostei</taxon>
        <taxon>Acanthomorphata</taxon>
        <taxon>Eupercaria</taxon>
        <taxon>Tetraodontiformes</taxon>
        <taxon>Tetradontoidea</taxon>
        <taxon>Tetraodontidae</taxon>
        <taxon>Tetraodon</taxon>
    </lineage>
</organism>
<dbReference type="GO" id="GO:0008270">
    <property type="term" value="F:zinc ion binding"/>
    <property type="evidence" value="ECO:0007669"/>
    <property type="project" value="UniProtKB-KW"/>
</dbReference>
<dbReference type="InterPro" id="IPR008883">
    <property type="entry name" value="UEV_N"/>
</dbReference>
<dbReference type="GO" id="GO:0071797">
    <property type="term" value="C:LUBAC complex"/>
    <property type="evidence" value="ECO:0007669"/>
    <property type="project" value="InterPro"/>
</dbReference>
<dbReference type="PROSITE" id="PS51322">
    <property type="entry name" value="UEV"/>
    <property type="match status" value="1"/>
</dbReference>
<evidence type="ECO:0000259" key="6">
    <source>
        <dbReference type="PROSITE" id="PS50089"/>
    </source>
</evidence>
<dbReference type="EMBL" id="CAAE01007478">
    <property type="protein sequence ID" value="CAF90282.1"/>
    <property type="molecule type" value="Genomic_DNA"/>
</dbReference>
<dbReference type="HOGENOM" id="CLU_125519_1_0_1"/>
<dbReference type="GO" id="GO:0015031">
    <property type="term" value="P:protein transport"/>
    <property type="evidence" value="ECO:0007669"/>
    <property type="project" value="InterPro"/>
</dbReference>
<accession>Q4TA00</accession>
<dbReference type="PANTHER" id="PTHR16004:SF3">
    <property type="entry name" value="E3 UBIQUITIN-PROTEIN LIGASE RNF31"/>
    <property type="match status" value="1"/>
</dbReference>
<feature type="domain" description="RING-type" evidence="6">
    <location>
        <begin position="190"/>
        <end position="238"/>
    </location>
</feature>
<feature type="domain" description="UEV" evidence="7">
    <location>
        <begin position="5"/>
        <end position="149"/>
    </location>
</feature>
<keyword evidence="2 4" id="KW-0863">Zinc-finger</keyword>
<dbReference type="Pfam" id="PF05743">
    <property type="entry name" value="UEV"/>
    <property type="match status" value="1"/>
</dbReference>
<dbReference type="GO" id="GO:1990450">
    <property type="term" value="F:linear polyubiquitin binding"/>
    <property type="evidence" value="ECO:0007669"/>
    <property type="project" value="TreeGrafter"/>
</dbReference>
<dbReference type="AlphaFoldDB" id="Q4TA00"/>
<dbReference type="InterPro" id="IPR013083">
    <property type="entry name" value="Znf_RING/FYVE/PHD"/>
</dbReference>
<dbReference type="OrthoDB" id="9978677at2759"/>
<keyword evidence="3" id="KW-0862">Zinc</keyword>
<dbReference type="SUPFAM" id="SSF54495">
    <property type="entry name" value="UBC-like"/>
    <property type="match status" value="1"/>
</dbReference>
<dbReference type="GO" id="GO:0036435">
    <property type="term" value="F:K48-linked polyubiquitin modification-dependent protein binding"/>
    <property type="evidence" value="ECO:0007669"/>
    <property type="project" value="TreeGrafter"/>
</dbReference>
<dbReference type="PROSITE" id="PS50089">
    <property type="entry name" value="ZF_RING_2"/>
    <property type="match status" value="1"/>
</dbReference>
<protein>
    <submittedName>
        <fullName evidence="8">Chromosome undetermined SCAF7478, whole genome shotgun sequence</fullName>
    </submittedName>
</protein>
<evidence type="ECO:0000256" key="3">
    <source>
        <dbReference type="ARBA" id="ARBA00022833"/>
    </source>
</evidence>
<evidence type="ECO:0000256" key="4">
    <source>
        <dbReference type="PROSITE-ProRule" id="PRU00175"/>
    </source>
</evidence>
<gene>
    <name evidence="8" type="ORF">GSTENG00004508001</name>
</gene>
<evidence type="ECO:0000256" key="5">
    <source>
        <dbReference type="SAM" id="MobiDB-lite"/>
    </source>
</evidence>
<keyword evidence="1" id="KW-0479">Metal-binding</keyword>
<dbReference type="PANTHER" id="PTHR16004">
    <property type="entry name" value="RING FINGER PROTEIN 31-RELATED"/>
    <property type="match status" value="1"/>
</dbReference>
<sequence>MLPVGPEVELQTLRECRYRYPAETQADLRRVRSRFSDLRLHVDYYRFPNKEKKQLVYLAGTVPVLYEGSCYNIPVSIWLHQTHPVSHPRCYVCPSVSMVINPACSCADAAGLLHLDGLRNWTGGASSLSLLVSEMVQVFQKDMPLYARSAPGAPESTERPGRSFSLEEALEAVRLSADLPSALRFLSHRCPICQEQVSFSQIITMTHCCCRLCQTCFRSFFSSAIREKSVHQLVCPQCGQPEVKGQGRPDEVMDYFNLLDTQIITMTHCCCRLCQTCFRSFFSSAIREKSVHQLVCPQCGQPEVKGQGRPDEVMDYFNLLDTQWSPQHQGVSCQQFRLWQQQNQPDLLSTEPWSSKSLECHPAAAASSAWLEEAVFTSPAASVSSSSVEAAARASAGALTAASPQTAGPEVATPTTPETVSTTSGIGRWAASTCCCSITECLRAVCKQPATTAAAQGRARSWS</sequence>
<dbReference type="CDD" id="cd11685">
    <property type="entry name" value="UEV_TSG101-like"/>
    <property type="match status" value="1"/>
</dbReference>
<feature type="region of interest" description="Disordered" evidence="5">
    <location>
        <begin position="399"/>
        <end position="423"/>
    </location>
</feature>